<feature type="region of interest" description="Disordered" evidence="1">
    <location>
        <begin position="89"/>
        <end position="153"/>
    </location>
</feature>
<feature type="compositionally biased region" description="Polar residues" evidence="1">
    <location>
        <begin position="89"/>
        <end position="100"/>
    </location>
</feature>
<reference evidence="2 3" key="1">
    <citation type="submission" date="2020-07" db="EMBL/GenBank/DDBJ databases">
        <title>Comparative genomics of pyrophilous fungi reveals a link between fire events and developmental genes.</title>
        <authorList>
            <consortium name="DOE Joint Genome Institute"/>
            <person name="Steindorff A.S."/>
            <person name="Carver A."/>
            <person name="Calhoun S."/>
            <person name="Stillman K."/>
            <person name="Liu H."/>
            <person name="Lipzen A."/>
            <person name="Pangilinan J."/>
            <person name="Labutti K."/>
            <person name="Bruns T.D."/>
            <person name="Grigoriev I.V."/>
        </authorList>
    </citation>
    <scope>NUCLEOTIDE SEQUENCE [LARGE SCALE GENOMIC DNA]</scope>
    <source>
        <strain evidence="2 3">CBS 144469</strain>
    </source>
</reference>
<feature type="region of interest" description="Disordered" evidence="1">
    <location>
        <begin position="1"/>
        <end position="70"/>
    </location>
</feature>
<feature type="compositionally biased region" description="Low complexity" evidence="1">
    <location>
        <begin position="330"/>
        <end position="342"/>
    </location>
</feature>
<accession>A0A8H6I918</accession>
<feature type="region of interest" description="Disordered" evidence="1">
    <location>
        <begin position="528"/>
        <end position="560"/>
    </location>
</feature>
<feature type="compositionally biased region" description="Polar residues" evidence="1">
    <location>
        <begin position="143"/>
        <end position="152"/>
    </location>
</feature>
<gene>
    <name evidence="2" type="ORF">DFP72DRAFT_882996</name>
</gene>
<feature type="compositionally biased region" description="Low complexity" evidence="1">
    <location>
        <begin position="178"/>
        <end position="192"/>
    </location>
</feature>
<organism evidence="2 3">
    <name type="scientific">Ephemerocybe angulata</name>
    <dbReference type="NCBI Taxonomy" id="980116"/>
    <lineage>
        <taxon>Eukaryota</taxon>
        <taxon>Fungi</taxon>
        <taxon>Dikarya</taxon>
        <taxon>Basidiomycota</taxon>
        <taxon>Agaricomycotina</taxon>
        <taxon>Agaricomycetes</taxon>
        <taxon>Agaricomycetidae</taxon>
        <taxon>Agaricales</taxon>
        <taxon>Agaricineae</taxon>
        <taxon>Psathyrellaceae</taxon>
        <taxon>Ephemerocybe</taxon>
    </lineage>
</organism>
<evidence type="ECO:0000256" key="1">
    <source>
        <dbReference type="SAM" id="MobiDB-lite"/>
    </source>
</evidence>
<dbReference type="GO" id="GO:0038203">
    <property type="term" value="P:TORC2 signaling"/>
    <property type="evidence" value="ECO:0007669"/>
    <property type="project" value="TreeGrafter"/>
</dbReference>
<evidence type="ECO:0000313" key="3">
    <source>
        <dbReference type="Proteomes" id="UP000521943"/>
    </source>
</evidence>
<feature type="compositionally biased region" description="Low complexity" evidence="1">
    <location>
        <begin position="120"/>
        <end position="142"/>
    </location>
</feature>
<dbReference type="AlphaFoldDB" id="A0A8H6I918"/>
<dbReference type="Proteomes" id="UP000521943">
    <property type="component" value="Unassembled WGS sequence"/>
</dbReference>
<feature type="compositionally biased region" description="Basic and acidic residues" evidence="1">
    <location>
        <begin position="7"/>
        <end position="18"/>
    </location>
</feature>
<dbReference type="Pfam" id="PF08539">
    <property type="entry name" value="HbrB"/>
    <property type="match status" value="1"/>
</dbReference>
<dbReference type="GO" id="GO:0031932">
    <property type="term" value="C:TORC2 complex"/>
    <property type="evidence" value="ECO:0007669"/>
    <property type="project" value="TreeGrafter"/>
</dbReference>
<feature type="region of interest" description="Disordered" evidence="1">
    <location>
        <begin position="177"/>
        <end position="206"/>
    </location>
</feature>
<feature type="compositionally biased region" description="Polar residues" evidence="1">
    <location>
        <begin position="196"/>
        <end position="206"/>
    </location>
</feature>
<feature type="compositionally biased region" description="Low complexity" evidence="1">
    <location>
        <begin position="39"/>
        <end position="49"/>
    </location>
</feature>
<dbReference type="InterPro" id="IPR013745">
    <property type="entry name" value="Bit61/PRR5"/>
</dbReference>
<evidence type="ECO:0000313" key="2">
    <source>
        <dbReference type="EMBL" id="KAF6760032.1"/>
    </source>
</evidence>
<dbReference type="EMBL" id="JACGCI010000013">
    <property type="protein sequence ID" value="KAF6760032.1"/>
    <property type="molecule type" value="Genomic_DNA"/>
</dbReference>
<dbReference type="PANTHER" id="PTHR32428">
    <property type="entry name" value="TARGET OF RAPAMYCIN COMPLEX 2 SUBUNIT BIT61-RELATED"/>
    <property type="match status" value="1"/>
</dbReference>
<feature type="region of interest" description="Disordered" evidence="1">
    <location>
        <begin position="321"/>
        <end position="346"/>
    </location>
</feature>
<dbReference type="OrthoDB" id="2290221at2759"/>
<sequence length="583" mass="63442">MWPSARRSHEQTHSDNKLSRSSSPSVESVESHRRTSSEATPRPTAATTRFLNSSTSGATDHDNRSIHSTDVFGSSKRLGYLADKISQSLSGTGNTHVKTQSSHLLPPHSHSKADSNSVTPVSQSPSPAPMASSSSIANAARSHTSPSKSSYGRTYDSKLVTKEMHRLNLAHLPSALTSQPSAAPSVSSLALPTGPTGMSQVSTPSTTTDPWSALHVHVLPLFNGEGLKVNIEDLNGLVKRHISTVVSSSPSRALVNLENDASELIASGMVTLNAKLMNVDDEKLVSRVVETWGFFWDQILTYVEAVLLPLQIDPLLSSLSRAPKTHPRGQSSNSQNTPSSMSAAHLSGPSIDVRTIALRAFRDRVVYPLYQRLYARLSLPNQQDVFQETGSYQRPRLQQMLLVLSAQGRQRPVAFSLTAPAPQPTAGEGAVMELLRLVRSPHPQFDARQPTFKATMRTPSFLSGGLPRDRRGRIAGKRNAINQENFSMFANEEDETTPGASDEVLQSASFIDMDSNREKERELLDSLRSPGFEGTSTKVSFGGGTTPWVTVGDEKGDLPDMDQAQADLETYMANMNSYVERRM</sequence>
<proteinExistence type="predicted"/>
<keyword evidence="3" id="KW-1185">Reference proteome</keyword>
<name>A0A8H6I918_9AGAR</name>
<feature type="compositionally biased region" description="Low complexity" evidence="1">
    <location>
        <begin position="19"/>
        <end position="28"/>
    </location>
</feature>
<protein>
    <submittedName>
        <fullName evidence="2">HbrB-like-domain-containing protein</fullName>
    </submittedName>
</protein>
<comment type="caution">
    <text evidence="2">The sequence shown here is derived from an EMBL/GenBank/DDBJ whole genome shotgun (WGS) entry which is preliminary data.</text>
</comment>
<dbReference type="PANTHER" id="PTHR32428:SF2">
    <property type="entry name" value="TARGET OF RAPAMYCIN COMPLEX 2 SUBUNIT BIT61-RELATED"/>
    <property type="match status" value="1"/>
</dbReference>